<dbReference type="AlphaFoldDB" id="A0AAU2HAV3"/>
<sequence length="256" mass="27929">MIEIIRNLSRRIEEARTNGRLGEVQGLQVSLTKAKEQLVALDRSLERTCSAGQSRPTDLRYAGDHKAAVMLLSGLSAVIFYGGSRMTAGAHVSGLLLGLFCTHVVLRRLPPVSRRQPRWWEMHPDLGSLWTAAGVVSGLQVTGFALRINREIEVSGKGDITWLPPADILNLLSIAVTMLGVFIAPVLDIGSATFPVKAFGLSVLLLAGYPFALAGHYDMFNPRTHRSWTYCPRQERIALSAIGVSAVVYIALAILR</sequence>
<feature type="transmembrane region" description="Helical" evidence="1">
    <location>
        <begin position="168"/>
        <end position="187"/>
    </location>
</feature>
<keyword evidence="1" id="KW-1133">Transmembrane helix</keyword>
<accession>A0AAU2HAV3</accession>
<protein>
    <submittedName>
        <fullName evidence="2">Uncharacterized protein</fullName>
    </submittedName>
</protein>
<keyword evidence="1" id="KW-0812">Transmembrane</keyword>
<reference evidence="2" key="1">
    <citation type="submission" date="2022-10" db="EMBL/GenBank/DDBJ databases">
        <title>The complete genomes of actinobacterial strains from the NBC collection.</title>
        <authorList>
            <person name="Joergensen T.S."/>
            <person name="Alvarez Arevalo M."/>
            <person name="Sterndorff E.B."/>
            <person name="Faurdal D."/>
            <person name="Vuksanovic O."/>
            <person name="Mourched A.-S."/>
            <person name="Charusanti P."/>
            <person name="Shaw S."/>
            <person name="Blin K."/>
            <person name="Weber T."/>
        </authorList>
    </citation>
    <scope>NUCLEOTIDE SEQUENCE</scope>
    <source>
        <strain evidence="2">NBC_00060</strain>
    </source>
</reference>
<evidence type="ECO:0000256" key="1">
    <source>
        <dbReference type="SAM" id="Phobius"/>
    </source>
</evidence>
<feature type="transmembrane region" description="Helical" evidence="1">
    <location>
        <begin position="65"/>
        <end position="82"/>
    </location>
</feature>
<proteinExistence type="predicted"/>
<organism evidence="2">
    <name type="scientific">Streptomyces sp. NBC_00060</name>
    <dbReference type="NCBI Taxonomy" id="2975636"/>
    <lineage>
        <taxon>Bacteria</taxon>
        <taxon>Bacillati</taxon>
        <taxon>Actinomycetota</taxon>
        <taxon>Actinomycetes</taxon>
        <taxon>Kitasatosporales</taxon>
        <taxon>Streptomycetaceae</taxon>
        <taxon>Streptomyces</taxon>
    </lineage>
</organism>
<feature type="transmembrane region" description="Helical" evidence="1">
    <location>
        <begin position="127"/>
        <end position="148"/>
    </location>
</feature>
<name>A0AAU2HAV3_9ACTN</name>
<keyword evidence="1" id="KW-0472">Membrane</keyword>
<feature type="transmembrane region" description="Helical" evidence="1">
    <location>
        <begin position="199"/>
        <end position="217"/>
    </location>
</feature>
<evidence type="ECO:0000313" key="2">
    <source>
        <dbReference type="EMBL" id="WTU44691.1"/>
    </source>
</evidence>
<feature type="transmembrane region" description="Helical" evidence="1">
    <location>
        <begin position="237"/>
        <end position="255"/>
    </location>
</feature>
<gene>
    <name evidence="2" type="ORF">OHV25_36430</name>
</gene>
<dbReference type="EMBL" id="CP108253">
    <property type="protein sequence ID" value="WTU44691.1"/>
    <property type="molecule type" value="Genomic_DNA"/>
</dbReference>